<dbReference type="PROSITE" id="PS50181">
    <property type="entry name" value="FBOX"/>
    <property type="match status" value="1"/>
</dbReference>
<dbReference type="RefSeq" id="XP_010446037.1">
    <property type="nucleotide sequence ID" value="XM_010447735.1"/>
</dbReference>
<dbReference type="SUPFAM" id="SSF81383">
    <property type="entry name" value="F-box domain"/>
    <property type="match status" value="1"/>
</dbReference>
<dbReference type="Proteomes" id="UP000694864">
    <property type="component" value="Chromosome 11"/>
</dbReference>
<protein>
    <submittedName>
        <fullName evidence="3">F-box protein At1g32420</fullName>
    </submittedName>
</protein>
<dbReference type="InterPro" id="IPR036047">
    <property type="entry name" value="F-box-like_dom_sf"/>
</dbReference>
<dbReference type="InterPro" id="IPR017451">
    <property type="entry name" value="F-box-assoc_interact_dom"/>
</dbReference>
<dbReference type="Pfam" id="PF08268">
    <property type="entry name" value="FBA_3"/>
    <property type="match status" value="1"/>
</dbReference>
<dbReference type="PANTHER" id="PTHR31111">
    <property type="entry name" value="BNAA05G37150D PROTEIN-RELATED"/>
    <property type="match status" value="1"/>
</dbReference>
<evidence type="ECO:0000259" key="1">
    <source>
        <dbReference type="PROSITE" id="PS50181"/>
    </source>
</evidence>
<evidence type="ECO:0000313" key="3">
    <source>
        <dbReference type="RefSeq" id="XP_010446037.1"/>
    </source>
</evidence>
<reference evidence="2" key="1">
    <citation type="journal article" date="2014" name="Nat. Commun.">
        <title>The emerging biofuel crop Camelina sativa retains a highly undifferentiated hexaploid genome structure.</title>
        <authorList>
            <person name="Kagale S."/>
            <person name="Koh C."/>
            <person name="Nixon J."/>
            <person name="Bollina V."/>
            <person name="Clarke W.E."/>
            <person name="Tuteja R."/>
            <person name="Spillane C."/>
            <person name="Robinson S.J."/>
            <person name="Links M.G."/>
            <person name="Clarke C."/>
            <person name="Higgins E.E."/>
            <person name="Huebert T."/>
            <person name="Sharpe A.G."/>
            <person name="Parkin I.A."/>
        </authorList>
    </citation>
    <scope>NUCLEOTIDE SEQUENCE [LARGE SCALE GENOMIC DNA]</scope>
    <source>
        <strain evidence="2">cv. DH55</strain>
    </source>
</reference>
<dbReference type="NCBIfam" id="TIGR01640">
    <property type="entry name" value="F_box_assoc_1"/>
    <property type="match status" value="1"/>
</dbReference>
<reference evidence="3" key="2">
    <citation type="submission" date="2025-08" db="UniProtKB">
        <authorList>
            <consortium name="RefSeq"/>
        </authorList>
    </citation>
    <scope>IDENTIFICATION</scope>
    <source>
        <tissue evidence="3">Leaf</tissue>
    </source>
</reference>
<dbReference type="Gene3D" id="1.20.1280.50">
    <property type="match status" value="1"/>
</dbReference>
<accession>A0ABM0UTD9</accession>
<sequence>MMKRRREETLPSPTRRLRHGGDIEIPLDVTVEILKKLPTKSIARFQFVSKEWSSIITMRRDFIDFVMNRSLAQPPRDGYFIASIDYLECYLTFLSSTHQDKETILIPKQFRHYLRGLVCCWSKSGQVVLYNPTTRQSLYLPKKKTMYMETSFIGYDPLEKQYKVLFLPKYNPEQPCRVFTLGETNTKWKSIQGVESHHPLQGAVCFNGKIYYQAGIADQYDSTSLYKLMSFDVRSEEFYNVDAPKTLMDYRSYLINYQGKLGFGCCEKGVEIWVMETQGWSKIIFSEQLYVPKSSMGVASGGEIVFVKCPYRIKDRLCVFYYDPNSKEISRTRNVYLEGIYPKERNTDCIIWTVPDYVENTMRLY</sequence>
<dbReference type="SUPFAM" id="SSF50965">
    <property type="entry name" value="Galactose oxidase, central domain"/>
    <property type="match status" value="1"/>
</dbReference>
<dbReference type="GeneID" id="104728805"/>
<name>A0ABM0UTD9_CAMSA</name>
<proteinExistence type="predicted"/>
<keyword evidence="2" id="KW-1185">Reference proteome</keyword>
<dbReference type="InterPro" id="IPR001810">
    <property type="entry name" value="F-box_dom"/>
</dbReference>
<dbReference type="InterPro" id="IPR013187">
    <property type="entry name" value="F-box-assoc_dom_typ3"/>
</dbReference>
<feature type="domain" description="F-box" evidence="1">
    <location>
        <begin position="24"/>
        <end position="65"/>
    </location>
</feature>
<dbReference type="Pfam" id="PF00646">
    <property type="entry name" value="F-box"/>
    <property type="match status" value="1"/>
</dbReference>
<dbReference type="InterPro" id="IPR011043">
    <property type="entry name" value="Gal_Oxase/kelch_b-propeller"/>
</dbReference>
<organism evidence="2 3">
    <name type="scientific">Camelina sativa</name>
    <name type="common">False flax</name>
    <name type="synonym">Myagrum sativum</name>
    <dbReference type="NCBI Taxonomy" id="90675"/>
    <lineage>
        <taxon>Eukaryota</taxon>
        <taxon>Viridiplantae</taxon>
        <taxon>Streptophyta</taxon>
        <taxon>Embryophyta</taxon>
        <taxon>Tracheophyta</taxon>
        <taxon>Spermatophyta</taxon>
        <taxon>Magnoliopsida</taxon>
        <taxon>eudicotyledons</taxon>
        <taxon>Gunneridae</taxon>
        <taxon>Pentapetalae</taxon>
        <taxon>rosids</taxon>
        <taxon>malvids</taxon>
        <taxon>Brassicales</taxon>
        <taxon>Brassicaceae</taxon>
        <taxon>Camelineae</taxon>
        <taxon>Camelina</taxon>
    </lineage>
</organism>
<evidence type="ECO:0000313" key="2">
    <source>
        <dbReference type="Proteomes" id="UP000694864"/>
    </source>
</evidence>
<dbReference type="SMART" id="SM00256">
    <property type="entry name" value="FBOX"/>
    <property type="match status" value="1"/>
</dbReference>
<dbReference type="PANTHER" id="PTHR31111:SF58">
    <property type="entry name" value="F-BOX DOMAIN-CONTAINING PROTEIN"/>
    <property type="match status" value="1"/>
</dbReference>
<gene>
    <name evidence="3" type="primary">LOC104728805</name>
</gene>